<keyword evidence="1" id="KW-1133">Transmembrane helix</keyword>
<keyword evidence="1" id="KW-0812">Transmembrane</keyword>
<name>A0A8H3BDD7_9AGAM</name>
<keyword evidence="1" id="KW-0472">Membrane</keyword>
<feature type="transmembrane region" description="Helical" evidence="1">
    <location>
        <begin position="193"/>
        <end position="214"/>
    </location>
</feature>
<evidence type="ECO:0000256" key="1">
    <source>
        <dbReference type="SAM" id="Phobius"/>
    </source>
</evidence>
<dbReference type="AlphaFoldDB" id="A0A8H3BDD7"/>
<feature type="transmembrane region" description="Helical" evidence="1">
    <location>
        <begin position="220"/>
        <end position="242"/>
    </location>
</feature>
<organism evidence="2 3">
    <name type="scientific">Rhizoctonia solani</name>
    <dbReference type="NCBI Taxonomy" id="456999"/>
    <lineage>
        <taxon>Eukaryota</taxon>
        <taxon>Fungi</taxon>
        <taxon>Dikarya</taxon>
        <taxon>Basidiomycota</taxon>
        <taxon>Agaricomycotina</taxon>
        <taxon>Agaricomycetes</taxon>
        <taxon>Cantharellales</taxon>
        <taxon>Ceratobasidiaceae</taxon>
        <taxon>Rhizoctonia</taxon>
    </lineage>
</organism>
<protein>
    <submittedName>
        <fullName evidence="2">Uncharacterized protein</fullName>
    </submittedName>
</protein>
<accession>A0A8H3BDD7</accession>
<feature type="transmembrane region" description="Helical" evidence="1">
    <location>
        <begin position="254"/>
        <end position="273"/>
    </location>
</feature>
<comment type="caution">
    <text evidence="2">The sequence shown here is derived from an EMBL/GenBank/DDBJ whole genome shotgun (WGS) entry which is preliminary data.</text>
</comment>
<evidence type="ECO:0000313" key="2">
    <source>
        <dbReference type="EMBL" id="CAE6454176.1"/>
    </source>
</evidence>
<dbReference type="EMBL" id="CAJMWY010000986">
    <property type="protein sequence ID" value="CAE6454176.1"/>
    <property type="molecule type" value="Genomic_DNA"/>
</dbReference>
<feature type="transmembrane region" description="Helical" evidence="1">
    <location>
        <begin position="12"/>
        <end position="39"/>
    </location>
</feature>
<sequence length="371" mass="40297">MAIGAFGLPTQALVSLALLQCGTQGGCTGVLITLLANFLTSKLDHRAWFKIYVVLANVLTAGQTVVHVMQAFETIDKTPVRSALVLTAPVLTGLIGGLVQPFFIYRCWKIYRQRLLAIIPLLLLWVVSSVSAFIIGAYISQSLTRSPGQPALGAAVSTEVWSFSSLAFDMITTCSTVIYFFCVSKDLNARPGILLVVWQILWASAAPPLILIIISIFDGYIIPGKSGIAGVIAIGMMGNVGVNCSSNWQSLNLVVGKFYVLSLMINVVGQGYIRQEFERRWATPSPPRDAWFQKQGGQTHDSDTPVVHATSSVEGVEFVAGTNSIPRNFEREESLLGESGRDLSDVSSLKFNERRLGHAVHDVILSPKQEP</sequence>
<dbReference type="Proteomes" id="UP000663861">
    <property type="component" value="Unassembled WGS sequence"/>
</dbReference>
<feature type="transmembrane region" description="Helical" evidence="1">
    <location>
        <begin position="115"/>
        <end position="140"/>
    </location>
</feature>
<proteinExistence type="predicted"/>
<feature type="transmembrane region" description="Helical" evidence="1">
    <location>
        <begin position="51"/>
        <end position="72"/>
    </location>
</feature>
<feature type="transmembrane region" description="Helical" evidence="1">
    <location>
        <begin position="84"/>
        <end position="103"/>
    </location>
</feature>
<feature type="transmembrane region" description="Helical" evidence="1">
    <location>
        <begin position="160"/>
        <end position="181"/>
    </location>
</feature>
<reference evidence="2" key="1">
    <citation type="submission" date="2021-01" db="EMBL/GenBank/DDBJ databases">
        <authorList>
            <person name="Kaushik A."/>
        </authorList>
    </citation>
    <scope>NUCLEOTIDE SEQUENCE</scope>
    <source>
        <strain evidence="2">AG4-RS23</strain>
    </source>
</reference>
<evidence type="ECO:0000313" key="3">
    <source>
        <dbReference type="Proteomes" id="UP000663861"/>
    </source>
</evidence>
<gene>
    <name evidence="2" type="ORF">RDB_LOCUS58497</name>
</gene>